<dbReference type="EMBL" id="ML987207">
    <property type="protein sequence ID" value="KAF2242757.1"/>
    <property type="molecule type" value="Genomic_DNA"/>
</dbReference>
<dbReference type="GeneID" id="54585650"/>
<keyword evidence="2" id="KW-1185">Reference proteome</keyword>
<name>A0A6A6HXK1_9PLEO</name>
<reference evidence="1" key="1">
    <citation type="journal article" date="2020" name="Stud. Mycol.">
        <title>101 Dothideomycetes genomes: a test case for predicting lifestyles and emergence of pathogens.</title>
        <authorList>
            <person name="Haridas S."/>
            <person name="Albert R."/>
            <person name="Binder M."/>
            <person name="Bloem J."/>
            <person name="Labutti K."/>
            <person name="Salamov A."/>
            <person name="Andreopoulos B."/>
            <person name="Baker S."/>
            <person name="Barry K."/>
            <person name="Bills G."/>
            <person name="Bluhm B."/>
            <person name="Cannon C."/>
            <person name="Castanera R."/>
            <person name="Culley D."/>
            <person name="Daum C."/>
            <person name="Ezra D."/>
            <person name="Gonzalez J."/>
            <person name="Henrissat B."/>
            <person name="Kuo A."/>
            <person name="Liang C."/>
            <person name="Lipzen A."/>
            <person name="Lutzoni F."/>
            <person name="Magnuson J."/>
            <person name="Mondo S."/>
            <person name="Nolan M."/>
            <person name="Ohm R."/>
            <person name="Pangilinan J."/>
            <person name="Park H.-J."/>
            <person name="Ramirez L."/>
            <person name="Alfaro M."/>
            <person name="Sun H."/>
            <person name="Tritt A."/>
            <person name="Yoshinaga Y."/>
            <person name="Zwiers L.-H."/>
            <person name="Turgeon B."/>
            <person name="Goodwin S."/>
            <person name="Spatafora J."/>
            <person name="Crous P."/>
            <person name="Grigoriev I."/>
        </authorList>
    </citation>
    <scope>NUCLEOTIDE SEQUENCE</scope>
    <source>
        <strain evidence="1">CBS 122368</strain>
    </source>
</reference>
<dbReference type="AlphaFoldDB" id="A0A6A6HXK1"/>
<sequence length="827" mass="90738">MPCYNLEIISATYGTNIVTAQARQAYSDFVNSDDDDARTNIFKITPDDYKFGPDPSGGEHRNMFVMVWRVPLANDADTTSTRLSYSTFQVTRGIQDVEIEVNYDGSSLSVAKNPTNSPGDIYLVDASYYDKDVTADVQNTVTGMSSDKTSVVISVPPTGYAINSTHKSQLSVTYGYLLPDGQYQYNVKTAWDGGIISIRKGPAPPRLLIKAANFGGVDFTKQWSDRPLELLMTPDKSGISELDPTTAVDNSRTLFFNPNGRNAGQLNIIAVLWGRMEGQTVLGPVDGKVFQYLKDFAMLPTPTQAFFGFEGWKGKTPCAQVFYQYGVSGTIQCSSAWENGASTSLASQTASFDDPFRSGRLLQAIDGQATKKTGFRLKDPRSQKYLSYVPNSGLFANTADPSKASSFMLDSSSGRQLLACTDKKTYSYAYIGATDNGVDFATDTNKAAEAHYELPGSYATLFLILSFTFPKASSIPIVFSTYKTGDTLIRAIPIHQYKIDNVIVPTDTYIFQFEWATKVNASTAATGSCTKTHVVHRKALRQHDASPLAVTTGFPFDFCWDLPTLMFGAPSVTSTKVVNGVIAWWKSIPQAARDKVALLVTTLHVNVQGAATPVLKNLWEDACKLIKGIHKADVLWSLYRSIVSDFDWVDFGILCANLLKYILAGSTTGAGAAILYATDVALWVLTVIKDGIAWVKVCIPSISKAANDNIQKLAASVHAAISVKKYSYLGNEERFDLIKALLEPHFTRIITGGHGMPPTKHLRPSLPSHSSPPKLGRIPDVFNRQMHSYLHAQLDLSPAGRKVERELRGEVEKIMEGRKWEVLASFE</sequence>
<dbReference type="OrthoDB" id="3231004at2759"/>
<dbReference type="RefSeq" id="XP_033677761.1">
    <property type="nucleotide sequence ID" value="XM_033832320.1"/>
</dbReference>
<dbReference type="Proteomes" id="UP000800094">
    <property type="component" value="Unassembled WGS sequence"/>
</dbReference>
<gene>
    <name evidence="1" type="ORF">BU26DRAFT_555421</name>
</gene>
<evidence type="ECO:0000313" key="1">
    <source>
        <dbReference type="EMBL" id="KAF2242757.1"/>
    </source>
</evidence>
<proteinExistence type="predicted"/>
<accession>A0A6A6HXK1</accession>
<organism evidence="1 2">
    <name type="scientific">Trematosphaeria pertusa</name>
    <dbReference type="NCBI Taxonomy" id="390896"/>
    <lineage>
        <taxon>Eukaryota</taxon>
        <taxon>Fungi</taxon>
        <taxon>Dikarya</taxon>
        <taxon>Ascomycota</taxon>
        <taxon>Pezizomycotina</taxon>
        <taxon>Dothideomycetes</taxon>
        <taxon>Pleosporomycetidae</taxon>
        <taxon>Pleosporales</taxon>
        <taxon>Massarineae</taxon>
        <taxon>Trematosphaeriaceae</taxon>
        <taxon>Trematosphaeria</taxon>
    </lineage>
</organism>
<evidence type="ECO:0000313" key="2">
    <source>
        <dbReference type="Proteomes" id="UP000800094"/>
    </source>
</evidence>
<protein>
    <submittedName>
        <fullName evidence="1">Uncharacterized protein</fullName>
    </submittedName>
</protein>